<feature type="compositionally biased region" description="Basic residues" evidence="1">
    <location>
        <begin position="105"/>
        <end position="117"/>
    </location>
</feature>
<reference evidence="3" key="1">
    <citation type="submission" date="2022-03" db="EMBL/GenBank/DDBJ databases">
        <authorList>
            <person name="Alioto T."/>
            <person name="Alioto T."/>
            <person name="Gomez Garrido J."/>
        </authorList>
    </citation>
    <scope>NUCLEOTIDE SEQUENCE</scope>
</reference>
<feature type="region of interest" description="Disordered" evidence="1">
    <location>
        <begin position="38"/>
        <end position="63"/>
    </location>
</feature>
<gene>
    <name evidence="3" type="ORF">PECUL_23A022471</name>
</gene>
<evidence type="ECO:0000256" key="2">
    <source>
        <dbReference type="SAM" id="SignalP"/>
    </source>
</evidence>
<feature type="chain" id="PRO_5042258813" evidence="2">
    <location>
        <begin position="26"/>
        <end position="245"/>
    </location>
</feature>
<feature type="region of interest" description="Disordered" evidence="1">
    <location>
        <begin position="98"/>
        <end position="138"/>
    </location>
</feature>
<evidence type="ECO:0000256" key="1">
    <source>
        <dbReference type="SAM" id="MobiDB-lite"/>
    </source>
</evidence>
<protein>
    <submittedName>
        <fullName evidence="3">Uncharacterized protein</fullName>
    </submittedName>
</protein>
<evidence type="ECO:0000313" key="3">
    <source>
        <dbReference type="EMBL" id="CAH2283976.1"/>
    </source>
</evidence>
<dbReference type="AlphaFoldDB" id="A0AAD1W463"/>
<evidence type="ECO:0000313" key="4">
    <source>
        <dbReference type="Proteomes" id="UP001295444"/>
    </source>
</evidence>
<organism evidence="3 4">
    <name type="scientific">Pelobates cultripes</name>
    <name type="common">Western spadefoot toad</name>
    <dbReference type="NCBI Taxonomy" id="61616"/>
    <lineage>
        <taxon>Eukaryota</taxon>
        <taxon>Metazoa</taxon>
        <taxon>Chordata</taxon>
        <taxon>Craniata</taxon>
        <taxon>Vertebrata</taxon>
        <taxon>Euteleostomi</taxon>
        <taxon>Amphibia</taxon>
        <taxon>Batrachia</taxon>
        <taxon>Anura</taxon>
        <taxon>Pelobatoidea</taxon>
        <taxon>Pelobatidae</taxon>
        <taxon>Pelobates</taxon>
    </lineage>
</organism>
<dbReference type="EMBL" id="OW240915">
    <property type="protein sequence ID" value="CAH2283976.1"/>
    <property type="molecule type" value="Genomic_DNA"/>
</dbReference>
<feature type="signal peptide" evidence="2">
    <location>
        <begin position="1"/>
        <end position="25"/>
    </location>
</feature>
<keyword evidence="2" id="KW-0732">Signal</keyword>
<accession>A0AAD1W463</accession>
<name>A0AAD1W463_PELCU</name>
<dbReference type="Proteomes" id="UP001295444">
    <property type="component" value="Chromosome 04"/>
</dbReference>
<sequence>MSHLSHNRAGHRGCGLRLTWNLLAAHLTTWGGGRSLGPATHGDDARRVTAPLLPPRTIGGDRGLTLGGKPEAGLSQKLDALLTNFWCKIEGRTQSLAPYQPNCHPTKRLTPNRRKAPKALPAGQASSWRQTNKNKRRRQYMQRHRGLHAQGRNITMYTHPLYTAVTGPKSLQRPGPLQIRTRPTDLPLLLKSGQKNPHNLAERQKRRTPVGGDGRTGYQPEHPLLPETLHNISACSRRFPMMGVG</sequence>
<feature type="region of interest" description="Disordered" evidence="1">
    <location>
        <begin position="189"/>
        <end position="224"/>
    </location>
</feature>
<keyword evidence="4" id="KW-1185">Reference proteome</keyword>
<proteinExistence type="predicted"/>